<dbReference type="RefSeq" id="WP_089767930.1">
    <property type="nucleotide sequence ID" value="NZ_FNPB01000009.1"/>
</dbReference>
<dbReference type="Proteomes" id="UP000199170">
    <property type="component" value="Unassembled WGS sequence"/>
</dbReference>
<evidence type="ECO:0008006" key="3">
    <source>
        <dbReference type="Google" id="ProtNLM"/>
    </source>
</evidence>
<organism evidence="1 2">
    <name type="scientific">Halobellus clavatus</name>
    <dbReference type="NCBI Taxonomy" id="660517"/>
    <lineage>
        <taxon>Archaea</taxon>
        <taxon>Methanobacteriati</taxon>
        <taxon>Methanobacteriota</taxon>
        <taxon>Stenosarchaea group</taxon>
        <taxon>Halobacteria</taxon>
        <taxon>Halobacteriales</taxon>
        <taxon>Haloferacaceae</taxon>
        <taxon>Halobellus</taxon>
    </lineage>
</organism>
<keyword evidence="2" id="KW-1185">Reference proteome</keyword>
<proteinExistence type="predicted"/>
<protein>
    <recommendedName>
        <fullName evidence="3">Small CPxCG-related zinc finger protein</fullName>
    </recommendedName>
</protein>
<dbReference type="InterPro" id="IPR055984">
    <property type="entry name" value="DUF7562"/>
</dbReference>
<evidence type="ECO:0000313" key="2">
    <source>
        <dbReference type="Proteomes" id="UP000199170"/>
    </source>
</evidence>
<evidence type="ECO:0000313" key="1">
    <source>
        <dbReference type="EMBL" id="SDY23564.1"/>
    </source>
</evidence>
<reference evidence="2" key="1">
    <citation type="submission" date="2016-10" db="EMBL/GenBank/DDBJ databases">
        <authorList>
            <person name="Varghese N."/>
            <person name="Submissions S."/>
        </authorList>
    </citation>
    <scope>NUCLEOTIDE SEQUENCE [LARGE SCALE GENOMIC DNA]</scope>
    <source>
        <strain evidence="2">CGMCC 1.10118</strain>
    </source>
</reference>
<dbReference type="Pfam" id="PF24443">
    <property type="entry name" value="DUF7562"/>
    <property type="match status" value="1"/>
</dbReference>
<gene>
    <name evidence="1" type="ORF">SAMN04487946_10938</name>
</gene>
<accession>A0A1H3I9I1</accession>
<sequence length="103" mass="11801">MTVPTPTSWRRDADQQVTCIACGETVDREAAREYDKQGDRWNRDDKEFEYLCKPCHSGCCHQNRDGLEETLIAAGAGRTDRRTFLRQYCELSADDADPSRNEP</sequence>
<name>A0A1H3I9I1_9EURY</name>
<dbReference type="EMBL" id="FNPB01000009">
    <property type="protein sequence ID" value="SDY23564.1"/>
    <property type="molecule type" value="Genomic_DNA"/>
</dbReference>
<dbReference type="STRING" id="660517.SAMN04487946_10938"/>
<dbReference type="AlphaFoldDB" id="A0A1H3I9I1"/>